<evidence type="ECO:0008006" key="5">
    <source>
        <dbReference type="Google" id="ProtNLM"/>
    </source>
</evidence>
<evidence type="ECO:0000256" key="1">
    <source>
        <dbReference type="SAM" id="MobiDB-lite"/>
    </source>
</evidence>
<feature type="signal peptide" evidence="2">
    <location>
        <begin position="1"/>
        <end position="22"/>
    </location>
</feature>
<keyword evidence="2" id="KW-0732">Signal</keyword>
<evidence type="ECO:0000256" key="2">
    <source>
        <dbReference type="SAM" id="SignalP"/>
    </source>
</evidence>
<evidence type="ECO:0000313" key="3">
    <source>
        <dbReference type="EMBL" id="ACV23189.1"/>
    </source>
</evidence>
<organism evidence="3 4">
    <name type="scientific">Slackia heliotrinireducens (strain ATCC 29202 / DSM 20476 / NCTC 11029 / RHS 1)</name>
    <name type="common">Peptococcus heliotrinreducens</name>
    <dbReference type="NCBI Taxonomy" id="471855"/>
    <lineage>
        <taxon>Bacteria</taxon>
        <taxon>Bacillati</taxon>
        <taxon>Actinomycetota</taxon>
        <taxon>Coriobacteriia</taxon>
        <taxon>Eggerthellales</taxon>
        <taxon>Eggerthellaceae</taxon>
        <taxon>Slackia</taxon>
    </lineage>
</organism>
<dbReference type="RefSeq" id="WP_012799289.1">
    <property type="nucleotide sequence ID" value="NC_013165.1"/>
</dbReference>
<dbReference type="PROSITE" id="PS51257">
    <property type="entry name" value="PROKAR_LIPOPROTEIN"/>
    <property type="match status" value="1"/>
</dbReference>
<feature type="compositionally biased region" description="Low complexity" evidence="1">
    <location>
        <begin position="37"/>
        <end position="49"/>
    </location>
</feature>
<keyword evidence="4" id="KW-1185">Reference proteome</keyword>
<reference evidence="3 4" key="1">
    <citation type="journal article" date="2009" name="Stand. Genomic Sci.">
        <title>Complete genome sequence of Slackia heliotrinireducens type strain (RHS 1).</title>
        <authorList>
            <person name="Pukall R."/>
            <person name="Lapidus A."/>
            <person name="Nolan M."/>
            <person name="Copeland A."/>
            <person name="Glavina Del Rio T."/>
            <person name="Lucas S."/>
            <person name="Chen F."/>
            <person name="Tice H."/>
            <person name="Cheng J.F."/>
            <person name="Chertkov O."/>
            <person name="Bruce D."/>
            <person name="Goodwin L."/>
            <person name="Kuske C."/>
            <person name="Brettin T."/>
            <person name="Detter J.C."/>
            <person name="Han C."/>
            <person name="Pitluck S."/>
            <person name="Pati A."/>
            <person name="Mavrommatis K."/>
            <person name="Ivanova N."/>
            <person name="Ovchinnikova G."/>
            <person name="Chen A."/>
            <person name="Palaniappan K."/>
            <person name="Schneider S."/>
            <person name="Rohde M."/>
            <person name="Chain P."/>
            <person name="D'haeseleer P."/>
            <person name="Goker M."/>
            <person name="Bristow J."/>
            <person name="Eisen J.A."/>
            <person name="Markowitz V."/>
            <person name="Kyrpides N.C."/>
            <person name="Klenk H.P."/>
            <person name="Hugenholtz P."/>
        </authorList>
    </citation>
    <scope>NUCLEOTIDE SEQUENCE [LARGE SCALE GENOMIC DNA]</scope>
    <source>
        <strain evidence="4">ATCC 29202 / DSM 20476 / NCTC 11029 / RHS 1</strain>
    </source>
</reference>
<evidence type="ECO:0000313" key="4">
    <source>
        <dbReference type="Proteomes" id="UP000002026"/>
    </source>
</evidence>
<dbReference type="EMBL" id="CP001684">
    <property type="protein sequence ID" value="ACV23189.1"/>
    <property type="molecule type" value="Genomic_DNA"/>
</dbReference>
<dbReference type="KEGG" id="shi:Shel_21790"/>
<accession>C7N8F4</accession>
<sequence>MKKAAILLGAAALALTVGCANAPDKAMETLNNSTSETPAASADAPQDADASQDTDAEQDANAKQDAKSSGSGMPEYDFGMDEAAYLVETYSLPDDRYLDLVSYDQLVWIVQNKGTAAVVVAQPGEDASVRMVSEAKSAINGLGSTLYVYEPYRDAPDGDWSGVAQGLVDGGLANLEGFEPGLLMAIERSAKDSDGNPAPIVGQTDNPNEATTIISMVCGISCCTF</sequence>
<feature type="chain" id="PRO_5002978986" description="Lipoprotein" evidence="2">
    <location>
        <begin position="23"/>
        <end position="225"/>
    </location>
</feature>
<proteinExistence type="predicted"/>
<dbReference type="AlphaFoldDB" id="C7N8F4"/>
<gene>
    <name evidence="3" type="ordered locus">Shel_21790</name>
</gene>
<feature type="region of interest" description="Disordered" evidence="1">
    <location>
        <begin position="28"/>
        <end position="74"/>
    </location>
</feature>
<name>C7N8F4_SLAHD</name>
<protein>
    <recommendedName>
        <fullName evidence="5">Lipoprotein</fullName>
    </recommendedName>
</protein>
<dbReference type="HOGENOM" id="CLU_1229213_0_0_11"/>
<dbReference type="Proteomes" id="UP000002026">
    <property type="component" value="Chromosome"/>
</dbReference>